<dbReference type="InterPro" id="IPR015943">
    <property type="entry name" value="WD40/YVTN_repeat-like_dom_sf"/>
</dbReference>
<evidence type="ECO:0000256" key="2">
    <source>
        <dbReference type="ARBA" id="ARBA00022737"/>
    </source>
</evidence>
<gene>
    <name evidence="4" type="ORF">EMH_0071470</name>
</gene>
<feature type="compositionally biased region" description="Low complexity" evidence="3">
    <location>
        <begin position="501"/>
        <end position="521"/>
    </location>
</feature>
<dbReference type="AlphaFoldDB" id="U6K2P6"/>
<evidence type="ECO:0000313" key="5">
    <source>
        <dbReference type="Proteomes" id="UP000030744"/>
    </source>
</evidence>
<feature type="region of interest" description="Disordered" evidence="3">
    <location>
        <begin position="443"/>
        <end position="462"/>
    </location>
</feature>
<dbReference type="InterPro" id="IPR036322">
    <property type="entry name" value="WD40_repeat_dom_sf"/>
</dbReference>
<dbReference type="PANTHER" id="PTHR19848">
    <property type="entry name" value="WD40 REPEAT PROTEIN"/>
    <property type="match status" value="1"/>
</dbReference>
<dbReference type="VEuPathDB" id="ToxoDB:EMH_0071470"/>
<dbReference type="SUPFAM" id="SSF50978">
    <property type="entry name" value="WD40 repeat-like"/>
    <property type="match status" value="1"/>
</dbReference>
<evidence type="ECO:0000256" key="3">
    <source>
        <dbReference type="SAM" id="MobiDB-lite"/>
    </source>
</evidence>
<dbReference type="Pfam" id="PF00400">
    <property type="entry name" value="WD40"/>
    <property type="match status" value="1"/>
</dbReference>
<feature type="compositionally biased region" description="Basic and acidic residues" evidence="3">
    <location>
        <begin position="522"/>
        <end position="539"/>
    </location>
</feature>
<organism evidence="4 5">
    <name type="scientific">Eimeria mitis</name>
    <dbReference type="NCBI Taxonomy" id="44415"/>
    <lineage>
        <taxon>Eukaryota</taxon>
        <taxon>Sar</taxon>
        <taxon>Alveolata</taxon>
        <taxon>Apicomplexa</taxon>
        <taxon>Conoidasida</taxon>
        <taxon>Coccidia</taxon>
        <taxon>Eucoccidiorida</taxon>
        <taxon>Eimeriorina</taxon>
        <taxon>Eimeriidae</taxon>
        <taxon>Eimeria</taxon>
    </lineage>
</organism>
<dbReference type="InterPro" id="IPR001680">
    <property type="entry name" value="WD40_rpt"/>
</dbReference>
<feature type="region of interest" description="Disordered" evidence="3">
    <location>
        <begin position="489"/>
        <end position="559"/>
    </location>
</feature>
<dbReference type="RefSeq" id="XP_013354560.1">
    <property type="nucleotide sequence ID" value="XM_013499106.1"/>
</dbReference>
<feature type="region of interest" description="Disordered" evidence="3">
    <location>
        <begin position="130"/>
        <end position="156"/>
    </location>
</feature>
<evidence type="ECO:0000256" key="1">
    <source>
        <dbReference type="ARBA" id="ARBA00022574"/>
    </source>
</evidence>
<dbReference type="PANTHER" id="PTHR19848:SF8">
    <property type="entry name" value="F-BOX AND WD REPEAT DOMAIN CONTAINING 7"/>
    <property type="match status" value="1"/>
</dbReference>
<name>U6K2P6_9EIME</name>
<dbReference type="Gene3D" id="2.130.10.10">
    <property type="entry name" value="YVTN repeat-like/Quinoprotein amine dehydrogenase"/>
    <property type="match status" value="2"/>
</dbReference>
<proteinExistence type="predicted"/>
<dbReference type="Proteomes" id="UP000030744">
    <property type="component" value="Unassembled WGS sequence"/>
</dbReference>
<keyword evidence="2" id="KW-0677">Repeat</keyword>
<protein>
    <submittedName>
        <fullName evidence="4">WD domain, G-beta repeat-containing protein, putative</fullName>
    </submittedName>
</protein>
<keyword evidence="5" id="KW-1185">Reference proteome</keyword>
<sequence>MRPAPQGSRGPPERLCASGSADGSLRLFNLLECKRADACAAAAAACTDIPMGLVAELYGATWGHNDWVTCCAFAAGDCLLSGGMDGRVCLWPDVSSPSTYTERDIDSFWGPQTPYEEQLEHEQLLQQQLQQLTTRATRGPRRGPPRPEGGTRKRRIRSTEILPGHRAGVSDLKVRGPWGAPPGSAGAPGGPGCPEGPNEDPLAASVGYDGSLRLWNVKGRRQIAELPAVDLAAGGSLCELSPLLQFVWLNAFAAAGSRSGSVYVWDLNAAKVAATVTAAHNGAVGDLQLLLPPPEAAAAAAPSVTDISSSSSSSGFVPLLLSGGRGDGRLCVFDLRCLPSAVCTAWAHPAALNAVLPLRRGGGPLPCSAVATLGADGCCKLWDLRCTDTPTANVHASTRGFLCGAVIDEQMGFLCAGAAEGAVYMLDMGLGGGAPAAATLGGPPAAATHGGPPAAATLGGPPAAATLGGAPAAATRRGPALIHTFGGFLAATMGGGPPRPKLQQQQQQQQLQLQQQQQQQQQKEKKQQQRQQHRDRTEAAADAWVPLQLPEVTTQQHNP</sequence>
<reference evidence="4" key="1">
    <citation type="submission" date="2013-10" db="EMBL/GenBank/DDBJ databases">
        <title>Genomic analysis of the causative agents of coccidiosis in chickens.</title>
        <authorList>
            <person name="Reid A.J."/>
            <person name="Blake D."/>
            <person name="Billington K."/>
            <person name="Browne H."/>
            <person name="Dunn M."/>
            <person name="Hung S."/>
            <person name="Kawahara F."/>
            <person name="Miranda-Saavedra D."/>
            <person name="Mourier T."/>
            <person name="Nagra H."/>
            <person name="Otto T.D."/>
            <person name="Rawlings N."/>
            <person name="Sanchez A."/>
            <person name="Sanders M."/>
            <person name="Subramaniam C."/>
            <person name="Tay Y."/>
            <person name="Dear P."/>
            <person name="Doerig C."/>
            <person name="Gruber A."/>
            <person name="Parkinson J."/>
            <person name="Shirley M."/>
            <person name="Wan K.L."/>
            <person name="Berriman M."/>
            <person name="Tomley F."/>
            <person name="Pain A."/>
        </authorList>
    </citation>
    <scope>NUCLEOTIDE SEQUENCE [LARGE SCALE GENOMIC DNA]</scope>
    <source>
        <strain evidence="4">Houghton</strain>
    </source>
</reference>
<keyword evidence="1" id="KW-0853">WD repeat</keyword>
<dbReference type="SMART" id="SM00320">
    <property type="entry name" value="WD40"/>
    <property type="match status" value="5"/>
</dbReference>
<accession>U6K2P6</accession>
<reference evidence="4" key="2">
    <citation type="submission" date="2013-10" db="EMBL/GenBank/DDBJ databases">
        <authorList>
            <person name="Aslett M."/>
        </authorList>
    </citation>
    <scope>NUCLEOTIDE SEQUENCE [LARGE SCALE GENOMIC DNA]</scope>
    <source>
        <strain evidence="4">Houghton</strain>
    </source>
</reference>
<dbReference type="EMBL" id="HG683760">
    <property type="protein sequence ID" value="CDJ31995.1"/>
    <property type="molecule type" value="Genomic_DNA"/>
</dbReference>
<dbReference type="GeneID" id="25381656"/>
<dbReference type="OrthoDB" id="331442at2759"/>
<evidence type="ECO:0000313" key="4">
    <source>
        <dbReference type="EMBL" id="CDJ31995.1"/>
    </source>
</evidence>